<feature type="compositionally biased region" description="Low complexity" evidence="2">
    <location>
        <begin position="177"/>
        <end position="189"/>
    </location>
</feature>
<feature type="coiled-coil region" evidence="1">
    <location>
        <begin position="346"/>
        <end position="490"/>
    </location>
</feature>
<feature type="compositionally biased region" description="Basic residues" evidence="2">
    <location>
        <begin position="310"/>
        <end position="320"/>
    </location>
</feature>
<dbReference type="EMBL" id="JAEPRC010000719">
    <property type="protein sequence ID" value="KAG2192499.1"/>
    <property type="molecule type" value="Genomic_DNA"/>
</dbReference>
<keyword evidence="4" id="KW-1185">Reference proteome</keyword>
<feature type="region of interest" description="Disordered" evidence="2">
    <location>
        <begin position="175"/>
        <end position="320"/>
    </location>
</feature>
<accession>A0A8H7QHW9</accession>
<feature type="compositionally biased region" description="Low complexity" evidence="2">
    <location>
        <begin position="47"/>
        <end position="64"/>
    </location>
</feature>
<feature type="region of interest" description="Disordered" evidence="2">
    <location>
        <begin position="89"/>
        <end position="110"/>
    </location>
</feature>
<evidence type="ECO:0000256" key="1">
    <source>
        <dbReference type="SAM" id="Coils"/>
    </source>
</evidence>
<evidence type="ECO:0000313" key="3">
    <source>
        <dbReference type="EMBL" id="KAG2192499.1"/>
    </source>
</evidence>
<feature type="region of interest" description="Disordered" evidence="2">
    <location>
        <begin position="46"/>
        <end position="67"/>
    </location>
</feature>
<name>A0A8H7QHW9_9FUNG</name>
<feature type="compositionally biased region" description="Polar residues" evidence="2">
    <location>
        <begin position="221"/>
        <end position="261"/>
    </location>
</feature>
<feature type="compositionally biased region" description="Low complexity" evidence="2">
    <location>
        <begin position="19"/>
        <end position="32"/>
    </location>
</feature>
<evidence type="ECO:0000313" key="4">
    <source>
        <dbReference type="Proteomes" id="UP000650833"/>
    </source>
</evidence>
<feature type="region of interest" description="Disordered" evidence="2">
    <location>
        <begin position="533"/>
        <end position="573"/>
    </location>
</feature>
<proteinExistence type="predicted"/>
<comment type="caution">
    <text evidence="3">The sequence shown here is derived from an EMBL/GenBank/DDBJ whole genome shotgun (WGS) entry which is preliminary data.</text>
</comment>
<sequence>MSSSPRFWQKLGIRKQHKSSSSSTNNSDNQNQDEISFYSSISFHHQNTNNNDETIINSSNNINNGKQVKRFSSNTSLRHRASSASLYQLQQQQQQQPNTEKQIRRSSYMKPLKRIDPGIIAENSFLPTNNNIKLNENLITEAQQQQSIRKMPSLIGSTTKLPTSALPTRKQSYADISNCNNSHNNNSNNRTTPPRLKKTKSNQSLMSTSTTTSAASRPSAEYNNKSNTNSSRLRQPSPATSHTKLLVRSDSNSSLHQSLTINKKKSLPKIPPPLPTVTNSSSGNDEDDETKSFLTRTSSNGSTTTIDKRSSRRKSSLVDKRRKSIAAAAAAAAAAVNDQCGDSFIMDMLKDELEREKSSSKALQGQKDAISKDLDYFCNLVDEVTEEKDEYKRKFEEEKNQNQCLQIIIKDLESSTSSLSMVSRDCSGETITQLKIELQNLQQQSTEEQYAYYNNLQYKNDEINVLKTELKQAQNQIQVLRKTMEQILKAEGGGGAKDLDDFEHRKNFMMAEPTTTNGDNKFLLLQTGYHPEHNNITMSSTSPPSPLPCYSNEHQDDDVLSTSSRDSYHSNKSHHQLKLQYEFLKYDDYNNNQMSSLAKKRSEDFSKKIAMSRRRKDQLEEMLGEVDTQLNRVKQKIRTSP</sequence>
<feature type="region of interest" description="Disordered" evidence="2">
    <location>
        <begin position="1"/>
        <end position="32"/>
    </location>
</feature>
<organism evidence="3 4">
    <name type="scientific">Mucor plumbeus</name>
    <dbReference type="NCBI Taxonomy" id="97098"/>
    <lineage>
        <taxon>Eukaryota</taxon>
        <taxon>Fungi</taxon>
        <taxon>Fungi incertae sedis</taxon>
        <taxon>Mucoromycota</taxon>
        <taxon>Mucoromycotina</taxon>
        <taxon>Mucoromycetes</taxon>
        <taxon>Mucorales</taxon>
        <taxon>Mucorineae</taxon>
        <taxon>Mucoraceae</taxon>
        <taxon>Mucor</taxon>
    </lineage>
</organism>
<gene>
    <name evidence="3" type="ORF">INT46_007137</name>
</gene>
<evidence type="ECO:0000256" key="2">
    <source>
        <dbReference type="SAM" id="MobiDB-lite"/>
    </source>
</evidence>
<dbReference type="OrthoDB" id="2258642at2759"/>
<keyword evidence="1" id="KW-0175">Coiled coil</keyword>
<dbReference type="Proteomes" id="UP000650833">
    <property type="component" value="Unassembled WGS sequence"/>
</dbReference>
<feature type="compositionally biased region" description="Polar residues" evidence="2">
    <location>
        <begin position="292"/>
        <end position="305"/>
    </location>
</feature>
<protein>
    <submittedName>
        <fullName evidence="3">Uncharacterized protein</fullName>
    </submittedName>
</protein>
<feature type="compositionally biased region" description="Low complexity" evidence="2">
    <location>
        <begin position="207"/>
        <end position="216"/>
    </location>
</feature>
<reference evidence="3" key="1">
    <citation type="submission" date="2020-12" db="EMBL/GenBank/DDBJ databases">
        <title>Metabolic potential, ecology and presence of endohyphal bacteria is reflected in genomic diversity of Mucoromycotina.</title>
        <authorList>
            <person name="Muszewska A."/>
            <person name="Okrasinska A."/>
            <person name="Steczkiewicz K."/>
            <person name="Drgas O."/>
            <person name="Orlowska M."/>
            <person name="Perlinska-Lenart U."/>
            <person name="Aleksandrzak-Piekarczyk T."/>
            <person name="Szatraj K."/>
            <person name="Zielenkiewicz U."/>
            <person name="Pilsyk S."/>
            <person name="Malc E."/>
            <person name="Mieczkowski P."/>
            <person name="Kruszewska J.S."/>
            <person name="Biernat P."/>
            <person name="Pawlowska J."/>
        </authorList>
    </citation>
    <scope>NUCLEOTIDE SEQUENCE</scope>
    <source>
        <strain evidence="3">CBS 226.32</strain>
    </source>
</reference>
<dbReference type="AlphaFoldDB" id="A0A8H7QHW9"/>